<gene>
    <name evidence="5" type="ORF">ALO_05458</name>
</gene>
<dbReference type="CDD" id="cd01092">
    <property type="entry name" value="APP-like"/>
    <property type="match status" value="1"/>
</dbReference>
<dbReference type="PANTHER" id="PTHR46112:SF3">
    <property type="entry name" value="AMINOPEPTIDASE YPDF"/>
    <property type="match status" value="1"/>
</dbReference>
<protein>
    <submittedName>
        <fullName evidence="5">Xaa-Pro dipeptidase</fullName>
    </submittedName>
</protein>
<dbReference type="Proteomes" id="UP000003240">
    <property type="component" value="Unassembled WGS sequence"/>
</dbReference>
<dbReference type="Gene3D" id="3.40.350.10">
    <property type="entry name" value="Creatinase/prolidase N-terminal domain"/>
    <property type="match status" value="1"/>
</dbReference>
<dbReference type="FunFam" id="3.90.230.10:FF:000014">
    <property type="entry name" value="Aminopeptidase P family protein"/>
    <property type="match status" value="1"/>
</dbReference>
<dbReference type="SUPFAM" id="SSF53092">
    <property type="entry name" value="Creatinase/prolidase N-terminal domain"/>
    <property type="match status" value="1"/>
</dbReference>
<evidence type="ECO:0000313" key="6">
    <source>
        <dbReference type="Proteomes" id="UP000003240"/>
    </source>
</evidence>
<name>F7NGA5_9FIRM</name>
<accession>F7NGA5</accession>
<dbReference type="EMBL" id="AFGF01000040">
    <property type="protein sequence ID" value="EGO65023.1"/>
    <property type="molecule type" value="Genomic_DNA"/>
</dbReference>
<evidence type="ECO:0000256" key="1">
    <source>
        <dbReference type="ARBA" id="ARBA00008766"/>
    </source>
</evidence>
<dbReference type="eggNOG" id="COG0006">
    <property type="taxonomic scope" value="Bacteria"/>
</dbReference>
<dbReference type="Pfam" id="PF00557">
    <property type="entry name" value="Peptidase_M24"/>
    <property type="match status" value="1"/>
</dbReference>
<feature type="domain" description="Peptidase M24" evidence="3">
    <location>
        <begin position="137"/>
        <end position="338"/>
    </location>
</feature>
<dbReference type="MEROPS" id="M24.008"/>
<dbReference type="InterPro" id="IPR029149">
    <property type="entry name" value="Creatin/AminoP/Spt16_N"/>
</dbReference>
<dbReference type="RefSeq" id="WP_004093587.1">
    <property type="nucleotide sequence ID" value="NZ_AFGF01000040.1"/>
</dbReference>
<comment type="caution">
    <text evidence="5">The sequence shown here is derived from an EMBL/GenBank/DDBJ whole genome shotgun (WGS) entry which is preliminary data.</text>
</comment>
<dbReference type="GO" id="GO:0004177">
    <property type="term" value="F:aminopeptidase activity"/>
    <property type="evidence" value="ECO:0007669"/>
    <property type="project" value="UniProtKB-ARBA"/>
</dbReference>
<dbReference type="InterPro" id="IPR000587">
    <property type="entry name" value="Creatinase_N"/>
</dbReference>
<dbReference type="InterPro" id="IPR000994">
    <property type="entry name" value="Pept_M24"/>
</dbReference>
<dbReference type="InterPro" id="IPR036005">
    <property type="entry name" value="Creatinase/aminopeptidase-like"/>
</dbReference>
<dbReference type="InterPro" id="IPR001714">
    <property type="entry name" value="Pept_M24_MAP"/>
</dbReference>
<keyword evidence="6" id="KW-1185">Reference proteome</keyword>
<reference evidence="5 6" key="1">
    <citation type="journal article" date="2011" name="EMBO J.">
        <title>Structural diversity of bacterial flagellar motors.</title>
        <authorList>
            <person name="Chen S."/>
            <person name="Beeby M."/>
            <person name="Murphy G.E."/>
            <person name="Leadbetter J.R."/>
            <person name="Hendrixson D.R."/>
            <person name="Briegel A."/>
            <person name="Li Z."/>
            <person name="Shi J."/>
            <person name="Tocheva E.I."/>
            <person name="Muller A."/>
            <person name="Dobro M.J."/>
            <person name="Jensen G.J."/>
        </authorList>
    </citation>
    <scope>NUCLEOTIDE SEQUENCE [LARGE SCALE GENOMIC DNA]</scope>
    <source>
        <strain evidence="5 6">DSM 6540</strain>
    </source>
</reference>
<dbReference type="AlphaFoldDB" id="F7NGA5"/>
<evidence type="ECO:0000259" key="3">
    <source>
        <dbReference type="Pfam" id="PF00557"/>
    </source>
</evidence>
<organism evidence="5 6">
    <name type="scientific">Acetonema longum DSM 6540</name>
    <dbReference type="NCBI Taxonomy" id="1009370"/>
    <lineage>
        <taxon>Bacteria</taxon>
        <taxon>Bacillati</taxon>
        <taxon>Bacillota</taxon>
        <taxon>Negativicutes</taxon>
        <taxon>Acetonemataceae</taxon>
        <taxon>Acetonema</taxon>
    </lineage>
</organism>
<evidence type="ECO:0000259" key="4">
    <source>
        <dbReference type="Pfam" id="PF01321"/>
    </source>
</evidence>
<dbReference type="OrthoDB" id="9806388at2"/>
<feature type="domain" description="Creatinase N-terminal" evidence="4">
    <location>
        <begin position="6"/>
        <end position="121"/>
    </location>
</feature>
<evidence type="ECO:0000313" key="5">
    <source>
        <dbReference type="EMBL" id="EGO65023.1"/>
    </source>
</evidence>
<dbReference type="InterPro" id="IPR050659">
    <property type="entry name" value="Peptidase_M24B"/>
</dbReference>
<comment type="similarity">
    <text evidence="1">Belongs to the peptidase M24B family.</text>
</comment>
<dbReference type="STRING" id="1009370.ALO_05458"/>
<dbReference type="Pfam" id="PF01321">
    <property type="entry name" value="Creatinase_N"/>
    <property type="match status" value="1"/>
</dbReference>
<dbReference type="PRINTS" id="PR00599">
    <property type="entry name" value="MAPEPTIDASE"/>
</dbReference>
<keyword evidence="2" id="KW-0378">Hydrolase</keyword>
<dbReference type="Gene3D" id="3.90.230.10">
    <property type="entry name" value="Creatinase/methionine aminopeptidase superfamily"/>
    <property type="match status" value="1"/>
</dbReference>
<dbReference type="SUPFAM" id="SSF55920">
    <property type="entry name" value="Creatinase/aminopeptidase"/>
    <property type="match status" value="1"/>
</dbReference>
<dbReference type="GO" id="GO:0008235">
    <property type="term" value="F:metalloexopeptidase activity"/>
    <property type="evidence" value="ECO:0007669"/>
    <property type="project" value="UniProtKB-ARBA"/>
</dbReference>
<sequence length="356" mass="38711">MNFRRRIEAIRDLIAGKGLDGAFISSPQNKYYLGGLFSSSGYIVITRESQYLMVDSRYFVEAKAKTDLFQAVLLSVDHSVEHRLNSIIAAEGLATIGFEGKELSYDAVRSLQEGVNCDLFSLDLGKIRAVKEPEEIEAIQQACAIADAAFRHILGYVREGMSEKAVENELLRFMRAQGGQKESFDSIVASGVRGALPHGKASDKPICRGELVTLDFGAKYNYYCSDITRTFALGKCPAELAGVYEVVRAAGDAAMRMAKPGVALGELDYAARKLIGESGYGQYFGHNLGHGLGLQVHEYPAVALESGELLREGMVITIEPGIYIPDAGGVRIEDDILIIGDGCRSLTHSARELITV</sequence>
<dbReference type="PANTHER" id="PTHR46112">
    <property type="entry name" value="AMINOPEPTIDASE"/>
    <property type="match status" value="1"/>
</dbReference>
<proteinExistence type="inferred from homology"/>
<evidence type="ECO:0000256" key="2">
    <source>
        <dbReference type="ARBA" id="ARBA00022801"/>
    </source>
</evidence>